<dbReference type="AlphaFoldDB" id="A0A3S5CII4"/>
<evidence type="ECO:0000256" key="1">
    <source>
        <dbReference type="SAM" id="MobiDB-lite"/>
    </source>
</evidence>
<dbReference type="Proteomes" id="UP000784294">
    <property type="component" value="Unassembled WGS sequence"/>
</dbReference>
<keyword evidence="3" id="KW-1185">Reference proteome</keyword>
<proteinExistence type="predicted"/>
<evidence type="ECO:0000313" key="2">
    <source>
        <dbReference type="EMBL" id="VEL24259.1"/>
    </source>
</evidence>
<reference evidence="2" key="1">
    <citation type="submission" date="2018-11" db="EMBL/GenBank/DDBJ databases">
        <authorList>
            <consortium name="Pathogen Informatics"/>
        </authorList>
    </citation>
    <scope>NUCLEOTIDE SEQUENCE</scope>
</reference>
<dbReference type="EMBL" id="CAAALY010066747">
    <property type="protein sequence ID" value="VEL24259.1"/>
    <property type="molecule type" value="Genomic_DNA"/>
</dbReference>
<gene>
    <name evidence="2" type="ORF">PXEA_LOCUS17699</name>
</gene>
<protein>
    <submittedName>
        <fullName evidence="2">Uncharacterized protein</fullName>
    </submittedName>
</protein>
<evidence type="ECO:0000313" key="3">
    <source>
        <dbReference type="Proteomes" id="UP000784294"/>
    </source>
</evidence>
<feature type="region of interest" description="Disordered" evidence="1">
    <location>
        <begin position="38"/>
        <end position="60"/>
    </location>
</feature>
<name>A0A3S5CII4_9PLAT</name>
<accession>A0A3S5CII4</accession>
<organism evidence="2 3">
    <name type="scientific">Protopolystoma xenopodis</name>
    <dbReference type="NCBI Taxonomy" id="117903"/>
    <lineage>
        <taxon>Eukaryota</taxon>
        <taxon>Metazoa</taxon>
        <taxon>Spiralia</taxon>
        <taxon>Lophotrochozoa</taxon>
        <taxon>Platyhelminthes</taxon>
        <taxon>Monogenea</taxon>
        <taxon>Polyopisthocotylea</taxon>
        <taxon>Polystomatidea</taxon>
        <taxon>Polystomatidae</taxon>
        <taxon>Protopolystoma</taxon>
    </lineage>
</organism>
<comment type="caution">
    <text evidence="2">The sequence shown here is derived from an EMBL/GenBank/DDBJ whole genome shotgun (WGS) entry which is preliminary data.</text>
</comment>
<sequence length="60" mass="6654">MTRCSRFHTLWWVSNPPSRVVVWTGLVSHQDALTGLAANTNAQRTDSNHSETAWGATSRS</sequence>